<organism evidence="1 2">
    <name type="scientific">Paraphaeosphaeria sporulosa</name>
    <dbReference type="NCBI Taxonomy" id="1460663"/>
    <lineage>
        <taxon>Eukaryota</taxon>
        <taxon>Fungi</taxon>
        <taxon>Dikarya</taxon>
        <taxon>Ascomycota</taxon>
        <taxon>Pezizomycotina</taxon>
        <taxon>Dothideomycetes</taxon>
        <taxon>Pleosporomycetidae</taxon>
        <taxon>Pleosporales</taxon>
        <taxon>Massarineae</taxon>
        <taxon>Didymosphaeriaceae</taxon>
        <taxon>Paraphaeosphaeria</taxon>
    </lineage>
</organism>
<accession>A0A177C919</accession>
<dbReference type="InParanoid" id="A0A177C919"/>
<reference evidence="1 2" key="1">
    <citation type="submission" date="2016-05" db="EMBL/GenBank/DDBJ databases">
        <title>Comparative analysis of secretome profiles of manganese(II)-oxidizing ascomycete fungi.</title>
        <authorList>
            <consortium name="DOE Joint Genome Institute"/>
            <person name="Zeiner C.A."/>
            <person name="Purvine S.O."/>
            <person name="Zink E.M."/>
            <person name="Wu S."/>
            <person name="Pasa-Tolic L."/>
            <person name="Chaput D.L."/>
            <person name="Haridas S."/>
            <person name="Grigoriev I.V."/>
            <person name="Santelli C.M."/>
            <person name="Hansel C.M."/>
        </authorList>
    </citation>
    <scope>NUCLEOTIDE SEQUENCE [LARGE SCALE GENOMIC DNA]</scope>
    <source>
        <strain evidence="1 2">AP3s5-JAC2a</strain>
    </source>
</reference>
<proteinExistence type="predicted"/>
<dbReference type="GeneID" id="28771216"/>
<sequence>MMADNTECLRSRTCDLKACLRMSMLVLRMPNHCWWRIPRQEGVRGDGCRSTARSCSPTHEGSDPARGANIGDSCRCRSTGVFGSCLVGFAAPLGITMGPKEAISGPAGWNDCRSAGSCILDCTKRRDSGEF</sequence>
<name>A0A177C919_9PLEO</name>
<keyword evidence="2" id="KW-1185">Reference proteome</keyword>
<dbReference type="Proteomes" id="UP000077069">
    <property type="component" value="Unassembled WGS sequence"/>
</dbReference>
<dbReference type="OrthoDB" id="10451933at2759"/>
<gene>
    <name evidence="1" type="ORF">CC84DRAFT_871434</name>
</gene>
<dbReference type="RefSeq" id="XP_018034241.1">
    <property type="nucleotide sequence ID" value="XM_018187730.1"/>
</dbReference>
<evidence type="ECO:0000313" key="1">
    <source>
        <dbReference type="EMBL" id="OAG03876.1"/>
    </source>
</evidence>
<dbReference type="AlphaFoldDB" id="A0A177C919"/>
<evidence type="ECO:0000313" key="2">
    <source>
        <dbReference type="Proteomes" id="UP000077069"/>
    </source>
</evidence>
<dbReference type="EMBL" id="KV441554">
    <property type="protein sequence ID" value="OAG03876.1"/>
    <property type="molecule type" value="Genomic_DNA"/>
</dbReference>
<protein>
    <submittedName>
        <fullName evidence="1">Uncharacterized protein</fullName>
    </submittedName>
</protein>